<sequence length="86" mass="9402">MRIPTIVSADTNVGVFVEAILNNLSITLPSKYVLRSGDDGLSFGDLLDLWAETLSSEAEYVHVTEEETDPRGPPVAERASFQGHKQ</sequence>
<dbReference type="OrthoDB" id="300709at2759"/>
<dbReference type="GeneID" id="66100218"/>
<proteinExistence type="predicted"/>
<name>A0A9P8AMA8_9AGAR</name>
<accession>A0A9P8AMA8</accession>
<protein>
    <submittedName>
        <fullName evidence="2">Uncharacterized protein</fullName>
    </submittedName>
</protein>
<comment type="caution">
    <text evidence="2">The sequence shown here is derived from an EMBL/GenBank/DDBJ whole genome shotgun (WGS) entry which is preliminary data.</text>
</comment>
<organism evidence="2 3">
    <name type="scientific">Guyanagaster necrorhizus</name>
    <dbReference type="NCBI Taxonomy" id="856835"/>
    <lineage>
        <taxon>Eukaryota</taxon>
        <taxon>Fungi</taxon>
        <taxon>Dikarya</taxon>
        <taxon>Basidiomycota</taxon>
        <taxon>Agaricomycotina</taxon>
        <taxon>Agaricomycetes</taxon>
        <taxon>Agaricomycetidae</taxon>
        <taxon>Agaricales</taxon>
        <taxon>Marasmiineae</taxon>
        <taxon>Physalacriaceae</taxon>
        <taxon>Guyanagaster</taxon>
    </lineage>
</organism>
<keyword evidence="3" id="KW-1185">Reference proteome</keyword>
<evidence type="ECO:0000313" key="2">
    <source>
        <dbReference type="EMBL" id="KAG7440690.1"/>
    </source>
</evidence>
<evidence type="ECO:0000313" key="3">
    <source>
        <dbReference type="Proteomes" id="UP000812287"/>
    </source>
</evidence>
<dbReference type="AlphaFoldDB" id="A0A9P8AMA8"/>
<dbReference type="Proteomes" id="UP000812287">
    <property type="component" value="Unassembled WGS sequence"/>
</dbReference>
<reference evidence="2" key="1">
    <citation type="submission" date="2020-11" db="EMBL/GenBank/DDBJ databases">
        <title>Adaptations for nitrogen fixation in a non-lichenized fungal sporocarp promotes dispersal by wood-feeding termites.</title>
        <authorList>
            <consortium name="DOE Joint Genome Institute"/>
            <person name="Koch R.A."/>
            <person name="Yoon G."/>
            <person name="Arayal U."/>
            <person name="Lail K."/>
            <person name="Amirebrahimi M."/>
            <person name="Labutti K."/>
            <person name="Lipzen A."/>
            <person name="Riley R."/>
            <person name="Barry K."/>
            <person name="Henrissat B."/>
            <person name="Grigoriev I.V."/>
            <person name="Herr J.R."/>
            <person name="Aime M.C."/>
        </authorList>
    </citation>
    <scope>NUCLEOTIDE SEQUENCE</scope>
    <source>
        <strain evidence="2">MCA 3950</strain>
    </source>
</reference>
<dbReference type="EMBL" id="MU250568">
    <property type="protein sequence ID" value="KAG7440690.1"/>
    <property type="molecule type" value="Genomic_DNA"/>
</dbReference>
<dbReference type="RefSeq" id="XP_043034190.1">
    <property type="nucleotide sequence ID" value="XM_043177931.1"/>
</dbReference>
<evidence type="ECO:0000256" key="1">
    <source>
        <dbReference type="SAM" id="MobiDB-lite"/>
    </source>
</evidence>
<gene>
    <name evidence="2" type="ORF">BT62DRAFT_1012462</name>
</gene>
<feature type="region of interest" description="Disordered" evidence="1">
    <location>
        <begin position="63"/>
        <end position="86"/>
    </location>
</feature>